<feature type="transmembrane region" description="Helical" evidence="5">
    <location>
        <begin position="283"/>
        <end position="304"/>
    </location>
</feature>
<keyword evidence="2" id="KW-0342">GTP-binding</keyword>
<dbReference type="NCBIfam" id="TIGR00231">
    <property type="entry name" value="small_GTP"/>
    <property type="match status" value="1"/>
</dbReference>
<evidence type="ECO:0000256" key="2">
    <source>
        <dbReference type="PIRSR" id="PIRSR603373-1"/>
    </source>
</evidence>
<dbReference type="GO" id="GO:0046872">
    <property type="term" value="F:metal ion binding"/>
    <property type="evidence" value="ECO:0007669"/>
    <property type="project" value="UniProtKB-KW"/>
</dbReference>
<proteinExistence type="predicted"/>
<dbReference type="OrthoDB" id="85305at2157"/>
<dbReference type="SUPFAM" id="SSF52540">
    <property type="entry name" value="P-loop containing nucleoside triphosphate hydrolases"/>
    <property type="match status" value="1"/>
</dbReference>
<protein>
    <recommendedName>
        <fullName evidence="1">Ferrous iron transport protein B</fullName>
    </recommendedName>
</protein>
<dbReference type="RefSeq" id="WP_149799437.1">
    <property type="nucleotide sequence ID" value="NZ_FNBO01000012.1"/>
</dbReference>
<dbReference type="AlphaFoldDB" id="A0A1G7QKY1"/>
<feature type="transmembrane region" description="Helical" evidence="5">
    <location>
        <begin position="616"/>
        <end position="637"/>
    </location>
</feature>
<dbReference type="Proteomes" id="UP000324020">
    <property type="component" value="Unassembled WGS sequence"/>
</dbReference>
<keyword evidence="2" id="KW-0547">Nucleotide-binding</keyword>
<accession>A0A1G7QKY1</accession>
<dbReference type="InterPro" id="IPR050860">
    <property type="entry name" value="FeoB_GTPase"/>
</dbReference>
<feature type="binding site" evidence="2">
    <location>
        <begin position="132"/>
        <end position="135"/>
    </location>
    <ligand>
        <name>GTP</name>
        <dbReference type="ChEBI" id="CHEBI:37565"/>
        <label>1</label>
    </ligand>
</feature>
<organism evidence="7 8">
    <name type="scientific">Halorubrum xinjiangense</name>
    <dbReference type="NCBI Taxonomy" id="261291"/>
    <lineage>
        <taxon>Archaea</taxon>
        <taxon>Methanobacteriati</taxon>
        <taxon>Methanobacteriota</taxon>
        <taxon>Stenosarchaea group</taxon>
        <taxon>Halobacteria</taxon>
        <taxon>Halobacteriales</taxon>
        <taxon>Haloferacaceae</taxon>
        <taxon>Halorubrum</taxon>
    </lineage>
</organism>
<evidence type="ECO:0000313" key="8">
    <source>
        <dbReference type="Proteomes" id="UP000324020"/>
    </source>
</evidence>
<feature type="transmembrane region" description="Helical" evidence="5">
    <location>
        <begin position="394"/>
        <end position="416"/>
    </location>
</feature>
<feature type="transmembrane region" description="Helical" evidence="5">
    <location>
        <begin position="355"/>
        <end position="374"/>
    </location>
</feature>
<feature type="region of interest" description="Disordered" evidence="4">
    <location>
        <begin position="1"/>
        <end position="21"/>
    </location>
</feature>
<feature type="transmembrane region" description="Helical" evidence="5">
    <location>
        <begin position="428"/>
        <end position="451"/>
    </location>
</feature>
<keyword evidence="3" id="KW-0479">Metal-binding</keyword>
<feature type="binding site" evidence="2">
    <location>
        <begin position="32"/>
        <end position="39"/>
    </location>
    <ligand>
        <name>GTP</name>
        <dbReference type="ChEBI" id="CHEBI:37565"/>
        <label>1</label>
    </ligand>
</feature>
<dbReference type="GO" id="GO:0015093">
    <property type="term" value="F:ferrous iron transmembrane transporter activity"/>
    <property type="evidence" value="ECO:0007669"/>
    <property type="project" value="UniProtKB-UniRule"/>
</dbReference>
<dbReference type="Pfam" id="PF07670">
    <property type="entry name" value="Gate"/>
    <property type="match status" value="2"/>
</dbReference>
<feature type="binding site" evidence="2">
    <location>
        <begin position="57"/>
        <end position="61"/>
    </location>
    <ligand>
        <name>GTP</name>
        <dbReference type="ChEBI" id="CHEBI:37565"/>
        <label>1</label>
    </ligand>
</feature>
<keyword evidence="5" id="KW-0812">Transmembrane</keyword>
<dbReference type="InterPro" id="IPR006073">
    <property type="entry name" value="GTP-bd"/>
</dbReference>
<dbReference type="GO" id="GO:0005525">
    <property type="term" value="F:GTP binding"/>
    <property type="evidence" value="ECO:0007669"/>
    <property type="project" value="UniProtKB-KW"/>
</dbReference>
<dbReference type="PANTHER" id="PTHR43185:SF1">
    <property type="entry name" value="FE(2+) TRANSPORTER FEOB"/>
    <property type="match status" value="1"/>
</dbReference>
<evidence type="ECO:0000256" key="4">
    <source>
        <dbReference type="SAM" id="MobiDB-lite"/>
    </source>
</evidence>
<keyword evidence="3" id="KW-0460">Magnesium</keyword>
<evidence type="ECO:0000256" key="1">
    <source>
        <dbReference type="NCBIfam" id="TIGR00437"/>
    </source>
</evidence>
<keyword evidence="8" id="KW-1185">Reference proteome</keyword>
<feature type="binding site" evidence="2">
    <location>
        <begin position="74"/>
        <end position="77"/>
    </location>
    <ligand>
        <name>GTP</name>
        <dbReference type="ChEBI" id="CHEBI:37565"/>
        <label>1</label>
    </ligand>
</feature>
<feature type="domain" description="FeoB-type G" evidence="6">
    <location>
        <begin position="25"/>
        <end position="181"/>
    </location>
</feature>
<dbReference type="NCBIfam" id="TIGR00437">
    <property type="entry name" value="feoB"/>
    <property type="match status" value="1"/>
</dbReference>
<dbReference type="PANTHER" id="PTHR43185">
    <property type="entry name" value="FERROUS IRON TRANSPORT PROTEIN B"/>
    <property type="match status" value="1"/>
</dbReference>
<reference evidence="7 8" key="1">
    <citation type="submission" date="2016-10" db="EMBL/GenBank/DDBJ databases">
        <authorList>
            <person name="Varghese N."/>
            <person name="Submissions S."/>
        </authorList>
    </citation>
    <scope>NUCLEOTIDE SEQUENCE [LARGE SCALE GENOMIC DNA]</scope>
    <source>
        <strain evidence="7 8">CGMCC 1.3527</strain>
    </source>
</reference>
<gene>
    <name evidence="7" type="ORF">SAMN04488067_11245</name>
</gene>
<keyword evidence="5" id="KW-0472">Membrane</keyword>
<feature type="binding site" evidence="3">
    <location>
        <position position="46"/>
    </location>
    <ligand>
        <name>Mg(2+)</name>
        <dbReference type="ChEBI" id="CHEBI:18420"/>
        <label>2</label>
    </ligand>
</feature>
<feature type="transmembrane region" description="Helical" evidence="5">
    <location>
        <begin position="587"/>
        <end position="607"/>
    </location>
</feature>
<dbReference type="EMBL" id="FNBO01000012">
    <property type="protein sequence ID" value="SDF99138.1"/>
    <property type="molecule type" value="Genomic_DNA"/>
</dbReference>
<feature type="transmembrane region" description="Helical" evidence="5">
    <location>
        <begin position="548"/>
        <end position="567"/>
    </location>
</feature>
<evidence type="ECO:0000313" key="7">
    <source>
        <dbReference type="EMBL" id="SDF99138.1"/>
    </source>
</evidence>
<dbReference type="InterPro" id="IPR011642">
    <property type="entry name" value="Gate_dom"/>
</dbReference>
<dbReference type="InterPro" id="IPR027417">
    <property type="entry name" value="P-loop_NTPase"/>
</dbReference>
<name>A0A1G7QKY1_9EURY</name>
<dbReference type="Gene3D" id="3.40.50.300">
    <property type="entry name" value="P-loop containing nucleotide triphosphate hydrolases"/>
    <property type="match status" value="1"/>
</dbReference>
<dbReference type="InterPro" id="IPR005225">
    <property type="entry name" value="Small_GTP-bd"/>
</dbReference>
<feature type="transmembrane region" description="Helical" evidence="5">
    <location>
        <begin position="457"/>
        <end position="477"/>
    </location>
</feature>
<sequence>MTANGEAVNDEAANEGTAGGPGLGHTEVALVGAPNAGKSVLFGRLTAEYADVSNYPGTTVETTAVTVGPTRLTDTPGVHGISSFSEEERVTRETVLEADAVVNVIDATRLDRDLFVTLQILDMGVPTVVALNMMDELEADGVEVDVDALEVALGVPVVPTVAVTGSGVDELRERLPEASAPASTPVDSHYDALPDAVEASRAEKTLLVEGDEPTARRVGARGLVADGGDGPLANVEDREAVYRERRNRVRSIVDAVERDTGSGRAAGQRLGDLLMRPVTGVPIAIGLLATVFYLMGVIVAQRVVGYAEGVFFGRYYNPAVETAVADLLPASEWAAPVEFLLVNDNLGLVTITVQYVLGVLLPLVIAFYLVIGTLEDAGLLPRLAVLTDRGLNRIGLNGRAVVPLIVGVGCVTMAVISTRMVGSRRERLITTALLGLAIPCSAQIGVIMGLLAGLGVAWWGGYLAVLLGVLGVAGVFLDRALPGRQDPLIEQLPRLRVPRPGNVARKTANRSAAFLREAVPLFGATAAAVSTLDYVGALDAIVEALRPLTAALGLPASFGQVLVLGLIRRDFAAAGMTDATLSASQTFVGLIVVTLFVPCILTMAVILRERDARSALLVWVGSWVTAFTVGGVVAAALEVIA</sequence>
<evidence type="ECO:0000256" key="3">
    <source>
        <dbReference type="PIRSR" id="PIRSR603373-2"/>
    </source>
</evidence>
<dbReference type="PRINTS" id="PR00326">
    <property type="entry name" value="GTP1OBG"/>
</dbReference>
<dbReference type="Pfam" id="PF02421">
    <property type="entry name" value="FeoB_N"/>
    <property type="match status" value="1"/>
</dbReference>
<dbReference type="GO" id="GO:0005886">
    <property type="term" value="C:plasma membrane"/>
    <property type="evidence" value="ECO:0007669"/>
    <property type="project" value="TreeGrafter"/>
</dbReference>
<dbReference type="InterPro" id="IPR030389">
    <property type="entry name" value="G_FEOB_dom"/>
</dbReference>
<keyword evidence="5" id="KW-1133">Transmembrane helix</keyword>
<dbReference type="PROSITE" id="PS51711">
    <property type="entry name" value="G_FEOB"/>
    <property type="match status" value="1"/>
</dbReference>
<dbReference type="InterPro" id="IPR003373">
    <property type="entry name" value="Fe2_transport_prot-B"/>
</dbReference>
<evidence type="ECO:0000259" key="6">
    <source>
        <dbReference type="PROSITE" id="PS51711"/>
    </source>
</evidence>
<evidence type="ECO:0000256" key="5">
    <source>
        <dbReference type="SAM" id="Phobius"/>
    </source>
</evidence>